<dbReference type="EMBL" id="CAJNNW010029302">
    <property type="protein sequence ID" value="CAE8699772.1"/>
    <property type="molecule type" value="Genomic_DNA"/>
</dbReference>
<dbReference type="Proteomes" id="UP000626109">
    <property type="component" value="Unassembled WGS sequence"/>
</dbReference>
<accession>A0A813KEE6</accession>
<feature type="compositionally biased region" description="Low complexity" evidence="1">
    <location>
        <begin position="308"/>
        <end position="324"/>
    </location>
</feature>
<proteinExistence type="predicted"/>
<organism evidence="2 3">
    <name type="scientific">Polarella glacialis</name>
    <name type="common">Dinoflagellate</name>
    <dbReference type="NCBI Taxonomy" id="89957"/>
    <lineage>
        <taxon>Eukaryota</taxon>
        <taxon>Sar</taxon>
        <taxon>Alveolata</taxon>
        <taxon>Dinophyceae</taxon>
        <taxon>Suessiales</taxon>
        <taxon>Suessiaceae</taxon>
        <taxon>Polarella</taxon>
    </lineage>
</organism>
<sequence>QVAPGDRLVLEEDRIRRVAEAWHFFEVLIGVCDRDDSACDAQQCSSCRVPPMLESKRSARQPVVGKPSSESSDVHVDVAAEEDTHRLVSAGSRPPRSDSRRCVVNAVWLEEHMGIVRSTMGPHVDQLRPALDVVGCQFNASGLTLDDALGGRSQDDACEALRCFLANIQVWGSLGSLREPRPPGVDWETELFLAKGSNPCDRPELAAKLSRIAAQQTPDRLSDYHRQLSRAGVAHVRREFRQHLEGLRRSLEPTALGDDGQLCAALLGHLREVENFMTTIYRFFKCVDIGGSGSVPPPPPPFPTDGLSGSRSSGSGSSAQASSRTEAGSDDSEEGRMETASMRQLLPNIDRAKAGYVATVHCGHNGVMTDGELQLLALHIRACGFGKYADGADVSSSITSTGRVQPQL</sequence>
<protein>
    <submittedName>
        <fullName evidence="2">Uncharacterized protein</fullName>
    </submittedName>
</protein>
<feature type="region of interest" description="Disordered" evidence="1">
    <location>
        <begin position="55"/>
        <end position="74"/>
    </location>
</feature>
<name>A0A813KEE6_POLGL</name>
<feature type="region of interest" description="Disordered" evidence="1">
    <location>
        <begin position="295"/>
        <end position="339"/>
    </location>
</feature>
<gene>
    <name evidence="2" type="ORF">PGLA2088_LOCUS31302</name>
</gene>
<dbReference type="AlphaFoldDB" id="A0A813KEE6"/>
<evidence type="ECO:0000313" key="2">
    <source>
        <dbReference type="EMBL" id="CAE8699772.1"/>
    </source>
</evidence>
<evidence type="ECO:0000256" key="1">
    <source>
        <dbReference type="SAM" id="MobiDB-lite"/>
    </source>
</evidence>
<comment type="caution">
    <text evidence="2">The sequence shown here is derived from an EMBL/GenBank/DDBJ whole genome shotgun (WGS) entry which is preliminary data.</text>
</comment>
<feature type="non-terminal residue" evidence="2">
    <location>
        <position position="408"/>
    </location>
</feature>
<evidence type="ECO:0000313" key="3">
    <source>
        <dbReference type="Proteomes" id="UP000626109"/>
    </source>
</evidence>
<reference evidence="2" key="1">
    <citation type="submission" date="2021-02" db="EMBL/GenBank/DDBJ databases">
        <authorList>
            <person name="Dougan E. K."/>
            <person name="Rhodes N."/>
            <person name="Thang M."/>
            <person name="Chan C."/>
        </authorList>
    </citation>
    <scope>NUCLEOTIDE SEQUENCE</scope>
</reference>